<dbReference type="InterPro" id="IPR037252">
    <property type="entry name" value="Mib_Herc2_sf"/>
</dbReference>
<comment type="function">
    <text evidence="7">E3 ubiquitin-protein ligase which accepts ubiquitin from an E2 ubiquitin-conjugating enzyme in the form of a thioester and then directly transfers the ubiquitin to targeted substrates.</text>
</comment>
<dbReference type="Gene3D" id="2.60.120.260">
    <property type="entry name" value="Galactose-binding domain-like"/>
    <property type="match status" value="1"/>
</dbReference>
<dbReference type="SUPFAM" id="SSF159034">
    <property type="entry name" value="Mib/herc2 domain-like"/>
    <property type="match status" value="1"/>
</dbReference>
<comment type="pathway">
    <text evidence="7">Protein modification; protein ubiquitination.</text>
</comment>
<comment type="caution">
    <text evidence="11">The sequence shown here is derived from an EMBL/GenBank/DDBJ whole genome shotgun (WGS) entry which is preliminary data.</text>
</comment>
<evidence type="ECO:0000256" key="1">
    <source>
        <dbReference type="ARBA" id="ARBA00000885"/>
    </source>
</evidence>
<dbReference type="PANTHER" id="PTHR45670:SF1">
    <property type="entry name" value="E3 UBIQUITIN-PROTEIN LIGASE HECTD1"/>
    <property type="match status" value="1"/>
</dbReference>
<dbReference type="FunFam" id="3.30.2410.10:FF:000007">
    <property type="entry name" value="Putative E3 ubiquitin-protein ligase HECTD1"/>
    <property type="match status" value="1"/>
</dbReference>
<dbReference type="InterPro" id="IPR010606">
    <property type="entry name" value="Mib_Herc2"/>
</dbReference>
<dbReference type="Gene3D" id="3.30.2410.10">
    <property type="entry name" value="Hect, E3 ligase catalytic domain"/>
    <property type="match status" value="1"/>
</dbReference>
<feature type="region of interest" description="Disordered" evidence="8">
    <location>
        <begin position="931"/>
        <end position="962"/>
    </location>
</feature>
<dbReference type="InterPro" id="IPR008979">
    <property type="entry name" value="Galactose-bd-like_sf"/>
</dbReference>
<dbReference type="SUPFAM" id="SSF56204">
    <property type="entry name" value="Hect, E3 ligase catalytic domain"/>
    <property type="match status" value="1"/>
</dbReference>
<feature type="region of interest" description="Disordered" evidence="8">
    <location>
        <begin position="692"/>
        <end position="748"/>
    </location>
</feature>
<dbReference type="Proteomes" id="UP000749559">
    <property type="component" value="Unassembled WGS sequence"/>
</dbReference>
<keyword evidence="4 7" id="KW-0808">Transferase</keyword>
<evidence type="ECO:0000256" key="4">
    <source>
        <dbReference type="ARBA" id="ARBA00022679"/>
    </source>
</evidence>
<dbReference type="GO" id="GO:0043161">
    <property type="term" value="P:proteasome-mediated ubiquitin-dependent protein catabolic process"/>
    <property type="evidence" value="ECO:0007669"/>
    <property type="project" value="TreeGrafter"/>
</dbReference>
<feature type="domain" description="MIB/HERC2" evidence="10">
    <location>
        <begin position="441"/>
        <end position="513"/>
    </location>
</feature>
<evidence type="ECO:0000256" key="8">
    <source>
        <dbReference type="SAM" id="MobiDB-lite"/>
    </source>
</evidence>
<dbReference type="SMART" id="SM00119">
    <property type="entry name" value="HECTc"/>
    <property type="match status" value="1"/>
</dbReference>
<evidence type="ECO:0000256" key="5">
    <source>
        <dbReference type="ARBA" id="ARBA00022786"/>
    </source>
</evidence>
<evidence type="ECO:0000256" key="3">
    <source>
        <dbReference type="ARBA" id="ARBA00022553"/>
    </source>
</evidence>
<dbReference type="InterPro" id="IPR000569">
    <property type="entry name" value="HECT_dom"/>
</dbReference>
<dbReference type="Pfam" id="PF18410">
    <property type="entry name" value="BTHB"/>
    <property type="match status" value="1"/>
</dbReference>
<evidence type="ECO:0000259" key="9">
    <source>
        <dbReference type="PROSITE" id="PS50237"/>
    </source>
</evidence>
<dbReference type="PROSITE" id="PS50237">
    <property type="entry name" value="HECT"/>
    <property type="match status" value="1"/>
</dbReference>
<dbReference type="FunFam" id="2.60.120.260:FF:000014">
    <property type="entry name" value="E3 ubiquitin-protein ligase HECTD1 isoform X1"/>
    <property type="match status" value="1"/>
</dbReference>
<keyword evidence="12" id="KW-1185">Reference proteome</keyword>
<evidence type="ECO:0000313" key="11">
    <source>
        <dbReference type="EMBL" id="CAH1802964.1"/>
    </source>
</evidence>
<dbReference type="Pfam" id="PF00632">
    <property type="entry name" value="HECT"/>
    <property type="match status" value="1"/>
</dbReference>
<dbReference type="EC" id="2.3.2.26" evidence="7"/>
<feature type="active site" description="Glycyl thioester intermediate" evidence="6">
    <location>
        <position position="1712"/>
    </location>
</feature>
<accession>A0A8S4Q911</accession>
<dbReference type="GO" id="GO:0046872">
    <property type="term" value="F:metal ion binding"/>
    <property type="evidence" value="ECO:0007669"/>
    <property type="project" value="InterPro"/>
</dbReference>
<dbReference type="InterPro" id="IPR012919">
    <property type="entry name" value="SUN_dom"/>
</dbReference>
<comment type="catalytic activity">
    <reaction evidence="1 7">
        <text>S-ubiquitinyl-[E2 ubiquitin-conjugating enzyme]-L-cysteine + [acceptor protein]-L-lysine = [E2 ubiquitin-conjugating enzyme]-L-cysteine + N(6)-ubiquitinyl-[acceptor protein]-L-lysine.</text>
        <dbReference type="EC" id="2.3.2.26"/>
    </reaction>
</comment>
<dbReference type="InterPro" id="IPR045322">
    <property type="entry name" value="HECTD1/TRIP12-like"/>
</dbReference>
<dbReference type="CDD" id="cd21062">
    <property type="entry name" value="BTHB_HectD1"/>
    <property type="match status" value="1"/>
</dbReference>
<evidence type="ECO:0000259" key="10">
    <source>
        <dbReference type="PROSITE" id="PS51416"/>
    </source>
</evidence>
<evidence type="ECO:0000256" key="2">
    <source>
        <dbReference type="ARBA" id="ARBA00006331"/>
    </source>
</evidence>
<keyword evidence="3" id="KW-0597">Phosphoprotein</keyword>
<feature type="compositionally biased region" description="Basic and acidic residues" evidence="8">
    <location>
        <begin position="723"/>
        <end position="732"/>
    </location>
</feature>
<keyword evidence="5 6" id="KW-0833">Ubl conjugation pathway</keyword>
<dbReference type="PROSITE" id="PS51416">
    <property type="entry name" value="MIB_HERC2"/>
    <property type="match status" value="1"/>
</dbReference>
<dbReference type="FunFam" id="2.30.30.40:FF:000085">
    <property type="entry name" value="E3 ubiquitin-protein ligase HECTD1 isoform X1"/>
    <property type="match status" value="1"/>
</dbReference>
<evidence type="ECO:0000313" key="12">
    <source>
        <dbReference type="Proteomes" id="UP000749559"/>
    </source>
</evidence>
<feature type="compositionally biased region" description="Polar residues" evidence="8">
    <location>
        <begin position="733"/>
        <end position="748"/>
    </location>
</feature>
<proteinExistence type="inferred from homology"/>
<comment type="similarity">
    <text evidence="2 7">Belongs to the UPL family. K-HECT subfamily.</text>
</comment>
<dbReference type="SUPFAM" id="SSF49785">
    <property type="entry name" value="Galactose-binding domain-like"/>
    <property type="match status" value="1"/>
</dbReference>
<dbReference type="Gene3D" id="3.30.2160.10">
    <property type="entry name" value="Hect, E3 ligase catalytic domain"/>
    <property type="match status" value="1"/>
</dbReference>
<gene>
    <name evidence="11" type="ORF">OFUS_LOCUS26600</name>
</gene>
<sequence length="1743" mass="194469">ATKQKVKTLAREIYDDHFKVAQATPRGVVAKLCSIVHLLDVACKKQSDGTVLDSEGDWKQDMSTAFGDLKQLLGDDHTISAFELHSSGLVQAVYNCLNNNLNQSSHDINSRKQTLRRINIFKSAFRESEDGCISPAVALVRKLVAVLESIEKLPVYNYDSPSAGYGLQILTRRLRLRLERAPGETGLIDRTGRNMKAEPLTSVSQLEKYLLKMVAKQWYDYERSTYNFVKKLKEPNATFTFTHQRDFDNNGIIYWAGTNGKTVSEWVNPAQYGLIVVTSSEGRILPYGKLEDIVSRDASALNCHTNDDKKAWFAIDLGMWVLPTCYTLRHARGYGRSALRNWHFQVSKDGHNWTTLYAHHEDSSLNEPGSTASWPLEFPKDETKGWRHIRLAQTGKNASGQTHYLSVSGFEIYGTITGVCDDIGKAAKEAEATLRRQRRLMRTQVLKQMVPGARVVRGMDWKWREQDGSPTGEGTVTGELHNGWIDVTWDSGGSNSYRMGAEGKYDLQLAPSHDPDKVKLNVAAKVETSSSAKKPEAEGLKPKVSVLTSRKSSSTPSLSEAVEPESTVAATEQAASADNLTAIVKSTAESIAESVSNLTTSDSVVMVTVDPAEEPSNQQAESSMDPSSLVTATEVLNLEGNPMVLQGGGTQGAQPQAGMMGNEDDFLAMDMMASGVTGCDFQWPSMPATTFRRLSAQESHRKSKETLGMQPEQGAEGGNKKNSKNENKKNESQTRTTPSNPMSVSVPNLTSSMEHTVSLLESFAAVARHNLGNNNANNMARSTNTSSLVRLALSSSSNANNLLSEAQSFPNLTTSSSALPTSTLTAAVTSGHVTSLSRALTMSLTSTSSESDNDFLESCRATLLAELEDDDDLPDPDDDDENEDDNDEDDVYEDSLEEEEYYMRGSSRRRTWDDEYVLKRQFSALIPAFDPRPGRTNVNQTQDFEVPPPGAAEVSKSEDGDGVQQPKLAIYIKGPGLPGIPDSEIYLDNPHATIFRYVQQLMCDGPTQGRAERLKRIWEPTYTLLYKEKKDDERQEMEIEGKWSVSFVAGNLGTDRLPKQELISYLQQNADSTFLRQWKLTGAYKNIKKSRNCSQLIHAYKDFVSSKHNLCQTGIARQRLLSEADAWSTVDHECTVEDVLQLIQLLYAISMDTSSSNTSDPEALQLNVPADEFTSKKINNKLCQQIQDPIVLTSHALPDWCERLTKWCPMLFPFDTRQLYFACTAFGASRAIVWLQNKRDAVMDRNRGPSPRRDHDSHEYRIGRLKHERVTVPRGDEILDWAMQLMKYHADRKSILEIEFKGEEGTGLGPTLEFYALIAAELQKKSLGIWLCDDDVVDDLERQIDIGHGVKGPGYYVQRSCGLFPAPIPQDSDDIERIERLYFFLGIFLAKCIQDSRLVDLPLSRPFLKLMCMGEVGSNISMQYNELMRQNSEGSVIDIMTSSTRSDVIAYEDEDKELIYDPPKPSSSALPAWFSGMLTDADFEVINPHRAKFIGQLRDLGNRKKRILEDETIGEQERNSLLQDLAIETPGGQIAPVKLEDLSLTFQYNPSSKVYRFTAVDLKLNGEDEEVTVENVEEYVELMTDFCLNVGIRRQMEAFKAGFNRVFPMEKLHAFSPSELQQILCGDQAPSWSREDILNYTEPKLGYTRESGGFQKLIEVLTTMTGDERKLFLQFTTGCSSLPPGGLANLYPRLTIVHKSGGDGSYPSVNTCVHYLKLPDYSSVDVMRERILAATLQKGFHLN</sequence>
<feature type="region of interest" description="Disordered" evidence="8">
    <location>
        <begin position="527"/>
        <end position="566"/>
    </location>
</feature>
<dbReference type="Gene3D" id="2.30.30.40">
    <property type="entry name" value="SH3 Domains"/>
    <property type="match status" value="1"/>
</dbReference>
<dbReference type="Gene3D" id="1.10.720.80">
    <property type="match status" value="1"/>
</dbReference>
<feature type="compositionally biased region" description="Low complexity" evidence="8">
    <location>
        <begin position="543"/>
        <end position="559"/>
    </location>
</feature>
<feature type="non-terminal residue" evidence="11">
    <location>
        <position position="1743"/>
    </location>
</feature>
<feature type="compositionally biased region" description="Acidic residues" evidence="8">
    <location>
        <begin position="866"/>
        <end position="900"/>
    </location>
</feature>
<dbReference type="GO" id="GO:0016607">
    <property type="term" value="C:nuclear speck"/>
    <property type="evidence" value="ECO:0007669"/>
    <property type="project" value="TreeGrafter"/>
</dbReference>
<dbReference type="EMBL" id="CAIIXF020000197">
    <property type="protein sequence ID" value="CAH1802964.1"/>
    <property type="molecule type" value="Genomic_DNA"/>
</dbReference>
<dbReference type="GO" id="GO:0061630">
    <property type="term" value="F:ubiquitin protein ligase activity"/>
    <property type="evidence" value="ECO:0007669"/>
    <property type="project" value="UniProtKB-UniRule"/>
</dbReference>
<protein>
    <recommendedName>
        <fullName evidence="7">E3 ubiquitin-protein ligase</fullName>
        <ecNumber evidence="7">2.3.2.26</ecNumber>
    </recommendedName>
</protein>
<dbReference type="PANTHER" id="PTHR45670">
    <property type="entry name" value="E3 UBIQUITIN-PROTEIN LIGASE TRIP12"/>
    <property type="match status" value="1"/>
</dbReference>
<evidence type="ECO:0000256" key="6">
    <source>
        <dbReference type="PROSITE-ProRule" id="PRU00104"/>
    </source>
</evidence>
<dbReference type="InterPro" id="IPR035983">
    <property type="entry name" value="Hect_E3_ubiquitin_ligase"/>
</dbReference>
<dbReference type="Pfam" id="PF07738">
    <property type="entry name" value="Sad1_UNC"/>
    <property type="match status" value="1"/>
</dbReference>
<dbReference type="FunFam" id="3.90.1750.10:FF:000021">
    <property type="entry name" value="E3 ubiquitin-protein ligase HECTD1 isoform X1"/>
    <property type="match status" value="1"/>
</dbReference>
<feature type="region of interest" description="Disordered" evidence="8">
    <location>
        <begin position="866"/>
        <end position="902"/>
    </location>
</feature>
<dbReference type="GO" id="GO:0070534">
    <property type="term" value="P:protein K63-linked ubiquitination"/>
    <property type="evidence" value="ECO:0007669"/>
    <property type="project" value="TreeGrafter"/>
</dbReference>
<organism evidence="11 12">
    <name type="scientific">Owenia fusiformis</name>
    <name type="common">Polychaete worm</name>
    <dbReference type="NCBI Taxonomy" id="6347"/>
    <lineage>
        <taxon>Eukaryota</taxon>
        <taxon>Metazoa</taxon>
        <taxon>Spiralia</taxon>
        <taxon>Lophotrochozoa</taxon>
        <taxon>Annelida</taxon>
        <taxon>Polychaeta</taxon>
        <taxon>Sedentaria</taxon>
        <taxon>Canalipalpata</taxon>
        <taxon>Sabellida</taxon>
        <taxon>Oweniida</taxon>
        <taxon>Oweniidae</taxon>
        <taxon>Owenia</taxon>
    </lineage>
</organism>
<reference evidence="11" key="1">
    <citation type="submission" date="2022-03" db="EMBL/GenBank/DDBJ databases">
        <authorList>
            <person name="Martin C."/>
        </authorList>
    </citation>
    <scope>NUCLEOTIDE SEQUENCE</scope>
</reference>
<evidence type="ECO:0000256" key="7">
    <source>
        <dbReference type="RuleBase" id="RU369009"/>
    </source>
</evidence>
<dbReference type="OrthoDB" id="412600at2759"/>
<name>A0A8S4Q911_OWEFU</name>
<dbReference type="InterPro" id="IPR041200">
    <property type="entry name" value="FKBP3_BTHB"/>
</dbReference>
<feature type="domain" description="HECT" evidence="9">
    <location>
        <begin position="1288"/>
        <end position="1743"/>
    </location>
</feature>
<dbReference type="Pfam" id="PF06701">
    <property type="entry name" value="MIB_HERC2"/>
    <property type="match status" value="1"/>
</dbReference>
<dbReference type="Gene3D" id="3.90.1750.10">
    <property type="entry name" value="Hect, E3 ligase catalytic domains"/>
    <property type="match status" value="2"/>
</dbReference>